<keyword evidence="3" id="KW-0964">Secreted</keyword>
<reference evidence="7 8" key="1">
    <citation type="submission" date="2017-06" db="EMBL/GenBank/DDBJ databases">
        <authorList>
            <person name="Kim H.J."/>
            <person name="Triplett B.A."/>
        </authorList>
    </citation>
    <scope>NUCLEOTIDE SEQUENCE [LARGE SCALE GENOMIC DNA]</scope>
    <source>
        <strain evidence="7 8">DSM 25597</strain>
    </source>
</reference>
<dbReference type="Pfam" id="PF01030">
    <property type="entry name" value="Recep_L_domain"/>
    <property type="match status" value="1"/>
</dbReference>
<evidence type="ECO:0000256" key="2">
    <source>
        <dbReference type="ARBA" id="ARBA00022512"/>
    </source>
</evidence>
<feature type="domain" description="Receptor L-domain" evidence="6">
    <location>
        <begin position="49"/>
        <end position="135"/>
    </location>
</feature>
<evidence type="ECO:0000256" key="1">
    <source>
        <dbReference type="ARBA" id="ARBA00004191"/>
    </source>
</evidence>
<evidence type="ECO:0000259" key="6">
    <source>
        <dbReference type="Pfam" id="PF01030"/>
    </source>
</evidence>
<evidence type="ECO:0000313" key="8">
    <source>
        <dbReference type="Proteomes" id="UP000198379"/>
    </source>
</evidence>
<dbReference type="Proteomes" id="UP000198379">
    <property type="component" value="Unassembled WGS sequence"/>
</dbReference>
<sequence>MRLITTLLCALCIVSCSTDDTIQESNIFEGDLTLNTQAEVDFIGSMGYTEITGYLSIQSSGSPITSLEALNTLTKVDGVFLSINGTQITNLNGLENLTTVANKLQITNNYELTSVEALSNVTSVGGLFVKENLLLESYNGLENAQIQENGYLGLTGNILIDDASMLSDIIPASLASVNIAEGFASCPSCPSISVPQPLDDLSFLSNLTSVGSLNITFFQGESLHGLHNITIADYVGIGFDSNLISLDGLSGLQTVNNNFLIHSLSLITDLSGLENITTLNQLQISNNDALTNFCVVEDLIVNGVVENLYIQDNAYNPTEQDFLNGNCSN</sequence>
<keyword evidence="8" id="KW-1185">Reference proteome</keyword>
<keyword evidence="2" id="KW-0134">Cell wall</keyword>
<dbReference type="OrthoDB" id="9765957at2"/>
<organism evidence="7 8">
    <name type="scientific">Dokdonia pacifica</name>
    <dbReference type="NCBI Taxonomy" id="1627892"/>
    <lineage>
        <taxon>Bacteria</taxon>
        <taxon>Pseudomonadati</taxon>
        <taxon>Bacteroidota</taxon>
        <taxon>Flavobacteriia</taxon>
        <taxon>Flavobacteriales</taxon>
        <taxon>Flavobacteriaceae</taxon>
        <taxon>Dokdonia</taxon>
    </lineage>
</organism>
<dbReference type="AlphaFoldDB" id="A0A239BI63"/>
<gene>
    <name evidence="7" type="ORF">SAMN06265376_106210</name>
</gene>
<proteinExistence type="predicted"/>
<keyword evidence="4" id="KW-0732">Signal</keyword>
<evidence type="ECO:0000256" key="3">
    <source>
        <dbReference type="ARBA" id="ARBA00022525"/>
    </source>
</evidence>
<dbReference type="GO" id="GO:0030313">
    <property type="term" value="C:cell envelope"/>
    <property type="evidence" value="ECO:0007669"/>
    <property type="project" value="UniProtKB-SubCell"/>
</dbReference>
<keyword evidence="5" id="KW-0325">Glycoprotein</keyword>
<evidence type="ECO:0000313" key="7">
    <source>
        <dbReference type="EMBL" id="SNS07805.1"/>
    </source>
</evidence>
<protein>
    <recommendedName>
        <fullName evidence="6">Receptor L-domain domain-containing protein</fullName>
    </recommendedName>
</protein>
<dbReference type="EMBL" id="FZNY01000006">
    <property type="protein sequence ID" value="SNS07805.1"/>
    <property type="molecule type" value="Genomic_DNA"/>
</dbReference>
<dbReference type="PANTHER" id="PTHR31018">
    <property type="entry name" value="SPORULATION-SPECIFIC PROTEIN-RELATED"/>
    <property type="match status" value="1"/>
</dbReference>
<evidence type="ECO:0000256" key="4">
    <source>
        <dbReference type="ARBA" id="ARBA00022729"/>
    </source>
</evidence>
<dbReference type="InterPro" id="IPR036941">
    <property type="entry name" value="Rcpt_L-dom_sf"/>
</dbReference>
<accession>A0A239BI63</accession>
<dbReference type="SUPFAM" id="SSF52058">
    <property type="entry name" value="L domain-like"/>
    <property type="match status" value="1"/>
</dbReference>
<comment type="subcellular location">
    <subcellularLocation>
        <location evidence="1">Secreted</location>
        <location evidence="1">Cell wall</location>
    </subcellularLocation>
</comment>
<dbReference type="InterPro" id="IPR000494">
    <property type="entry name" value="Rcpt_L-dom"/>
</dbReference>
<dbReference type="PANTHER" id="PTHR31018:SF3">
    <property type="entry name" value="RECEPTOR PROTEIN-TYROSINE KINASE"/>
    <property type="match status" value="1"/>
</dbReference>
<evidence type="ECO:0000256" key="5">
    <source>
        <dbReference type="ARBA" id="ARBA00023180"/>
    </source>
</evidence>
<name>A0A239BI63_9FLAO</name>
<dbReference type="RefSeq" id="WP_089372821.1">
    <property type="nucleotide sequence ID" value="NZ_BMEP01000005.1"/>
</dbReference>
<dbReference type="Gene3D" id="3.80.20.20">
    <property type="entry name" value="Receptor L-domain"/>
    <property type="match status" value="1"/>
</dbReference>
<dbReference type="InterPro" id="IPR051648">
    <property type="entry name" value="CWI-Assembly_Regulator"/>
</dbReference>